<accession>A0ABS3N346</accession>
<protein>
    <submittedName>
        <fullName evidence="1">Spo0E family sporulation regulatory protein-aspartic acid phosphatase</fullName>
    </submittedName>
</protein>
<dbReference type="Pfam" id="PF09388">
    <property type="entry name" value="SpoOE-like"/>
    <property type="match status" value="1"/>
</dbReference>
<dbReference type="InterPro" id="IPR018540">
    <property type="entry name" value="Spo0E-like"/>
</dbReference>
<keyword evidence="2" id="KW-1185">Reference proteome</keyword>
<dbReference type="InterPro" id="IPR036638">
    <property type="entry name" value="HLH_DNA-bd_sf"/>
</dbReference>
<dbReference type="Proteomes" id="UP000663981">
    <property type="component" value="Unassembled WGS sequence"/>
</dbReference>
<evidence type="ECO:0000313" key="1">
    <source>
        <dbReference type="EMBL" id="MBO1512614.1"/>
    </source>
</evidence>
<comment type="caution">
    <text evidence="1">The sequence shown here is derived from an EMBL/GenBank/DDBJ whole genome shotgun (WGS) entry which is preliminary data.</text>
</comment>
<proteinExistence type="predicted"/>
<organism evidence="1 2">
    <name type="scientific">Metabacillus bambusae</name>
    <dbReference type="NCBI Taxonomy" id="2795218"/>
    <lineage>
        <taxon>Bacteria</taxon>
        <taxon>Bacillati</taxon>
        <taxon>Bacillota</taxon>
        <taxon>Bacilli</taxon>
        <taxon>Bacillales</taxon>
        <taxon>Bacillaceae</taxon>
        <taxon>Metabacillus</taxon>
    </lineage>
</organism>
<name>A0ABS3N346_9BACI</name>
<gene>
    <name evidence="1" type="ORF">I7822_13140</name>
</gene>
<dbReference type="InterPro" id="IPR037208">
    <property type="entry name" value="Spo0E-like_sf"/>
</dbReference>
<dbReference type="SUPFAM" id="SSF140500">
    <property type="entry name" value="BAS1536-like"/>
    <property type="match status" value="1"/>
</dbReference>
<evidence type="ECO:0000313" key="2">
    <source>
        <dbReference type="Proteomes" id="UP000663981"/>
    </source>
</evidence>
<dbReference type="Gene3D" id="4.10.280.10">
    <property type="entry name" value="Helix-loop-helix DNA-binding domain"/>
    <property type="match status" value="1"/>
</dbReference>
<sequence length="50" mass="5685">MLIIAKENGIDSHLTLIASQNLDQLLNIKMNEKSAKLTKKKPLNNFLLHQ</sequence>
<dbReference type="EMBL" id="JAGDEL010000008">
    <property type="protein sequence ID" value="MBO1512614.1"/>
    <property type="molecule type" value="Genomic_DNA"/>
</dbReference>
<reference evidence="1 2" key="1">
    <citation type="submission" date="2021-03" db="EMBL/GenBank/DDBJ databases">
        <title>Whole genome sequence of Metabacillus bambusae BG109.</title>
        <authorList>
            <person name="Jeong J.W."/>
        </authorList>
    </citation>
    <scope>NUCLEOTIDE SEQUENCE [LARGE SCALE GENOMIC DNA]</scope>
    <source>
        <strain evidence="1 2">BG109</strain>
    </source>
</reference>